<feature type="transmembrane region" description="Helical" evidence="5">
    <location>
        <begin position="257"/>
        <end position="280"/>
    </location>
</feature>
<dbReference type="Gene3D" id="1.20.1250.20">
    <property type="entry name" value="MFS general substrate transporter like domains"/>
    <property type="match status" value="1"/>
</dbReference>
<feature type="transmembrane region" description="Helical" evidence="5">
    <location>
        <begin position="45"/>
        <end position="66"/>
    </location>
</feature>
<dbReference type="InterPro" id="IPR011701">
    <property type="entry name" value="MFS"/>
</dbReference>
<dbReference type="InterPro" id="IPR036259">
    <property type="entry name" value="MFS_trans_sf"/>
</dbReference>
<feature type="transmembrane region" description="Helical" evidence="5">
    <location>
        <begin position="313"/>
        <end position="331"/>
    </location>
</feature>
<feature type="transmembrane region" description="Helical" evidence="5">
    <location>
        <begin position="73"/>
        <end position="93"/>
    </location>
</feature>
<evidence type="ECO:0000259" key="6">
    <source>
        <dbReference type="PROSITE" id="PS50850"/>
    </source>
</evidence>
<feature type="transmembrane region" description="Helical" evidence="5">
    <location>
        <begin position="145"/>
        <end position="166"/>
    </location>
</feature>
<proteinExistence type="predicted"/>
<feature type="transmembrane region" description="Helical" evidence="5">
    <location>
        <begin position="376"/>
        <end position="398"/>
    </location>
</feature>
<dbReference type="GO" id="GO:0005886">
    <property type="term" value="C:plasma membrane"/>
    <property type="evidence" value="ECO:0007669"/>
    <property type="project" value="UniProtKB-SubCell"/>
</dbReference>
<feature type="transmembrane region" description="Helical" evidence="5">
    <location>
        <begin position="226"/>
        <end position="245"/>
    </location>
</feature>
<evidence type="ECO:0000313" key="7">
    <source>
        <dbReference type="EMBL" id="THG33871.1"/>
    </source>
</evidence>
<keyword evidence="2 5" id="KW-0812">Transmembrane</keyword>
<dbReference type="PANTHER" id="PTHR23530">
    <property type="entry name" value="TRANSPORT PROTEIN-RELATED"/>
    <property type="match status" value="1"/>
</dbReference>
<dbReference type="PROSITE" id="PS50850">
    <property type="entry name" value="MFS"/>
    <property type="match status" value="1"/>
</dbReference>
<gene>
    <name evidence="7" type="ORF">E6C70_10515</name>
</gene>
<feature type="transmembrane region" description="Helical" evidence="5">
    <location>
        <begin position="99"/>
        <end position="124"/>
    </location>
</feature>
<feature type="domain" description="Major facilitator superfamily (MFS) profile" evidence="6">
    <location>
        <begin position="1"/>
        <end position="405"/>
    </location>
</feature>
<dbReference type="OrthoDB" id="3513479at2"/>
<reference evidence="7 8" key="1">
    <citation type="submission" date="2019-04" db="EMBL/GenBank/DDBJ databases">
        <authorList>
            <person name="Jiang L."/>
        </authorList>
    </citation>
    <scope>NUCLEOTIDE SEQUENCE [LARGE SCALE GENOMIC DNA]</scope>
    <source>
        <strain evidence="7 8">YIM 131861</strain>
    </source>
</reference>
<dbReference type="RefSeq" id="WP_136424510.1">
    <property type="nucleotide sequence ID" value="NZ_SSSN01000007.1"/>
</dbReference>
<feature type="transmembrane region" description="Helical" evidence="5">
    <location>
        <begin position="287"/>
        <end position="307"/>
    </location>
</feature>
<dbReference type="Pfam" id="PF07690">
    <property type="entry name" value="MFS_1"/>
    <property type="match status" value="1"/>
</dbReference>
<comment type="subcellular location">
    <subcellularLocation>
        <location evidence="1">Cell membrane</location>
        <topology evidence="1">Multi-pass membrane protein</topology>
    </subcellularLocation>
</comment>
<dbReference type="InterPro" id="IPR020846">
    <property type="entry name" value="MFS_dom"/>
</dbReference>
<organism evidence="7 8">
    <name type="scientific">Orlajensenia flava</name>
    <dbReference type="NCBI Taxonomy" id="2565934"/>
    <lineage>
        <taxon>Bacteria</taxon>
        <taxon>Bacillati</taxon>
        <taxon>Actinomycetota</taxon>
        <taxon>Actinomycetes</taxon>
        <taxon>Micrococcales</taxon>
        <taxon>Microbacteriaceae</taxon>
        <taxon>Orlajensenia</taxon>
    </lineage>
</organism>
<name>A0A4S4FU42_9MICO</name>
<dbReference type="EMBL" id="SSSN01000007">
    <property type="protein sequence ID" value="THG33871.1"/>
    <property type="molecule type" value="Genomic_DNA"/>
</dbReference>
<sequence>MNADARRVQRIYLALMLGNTLAASFIWGINTLFLLDAGLTNFEAFAANAFFTAGMVIFEIPTGVVADTVGRKVSYLLGTVTLAVTTALYWMLWLWHAPFVWWAIVSVLLGLGFTFFSGAVEAWLVDALAFVGYRGDMESVFGRGLVVDGIAMFGGSVLGGVIAQATNLGVPFLLRAGVLVVMFVFAAFVMRDLGFTPDKSEGPLAATRTVLRDSIRYGLRRPSVRYVMLAAPFASGVGIYAFYALQPYLLELWGDTSAYGIAGLAAALLALAQVFGGLLAPRIRRLFRMRTTTIILASVAGALGLIALGLNSIFWLAIILLAVWGFVFAAVGPVRQAYLNGMIPSKQRATVLSFDSLLGSAGGVVIQPALGRAADLWGYGTSLVIGGAIEVIAIPFLFASRRQHDPADAAIDAAAPVPVSPEGVPPDAAAPKG</sequence>
<feature type="transmembrane region" description="Helical" evidence="5">
    <location>
        <begin position="351"/>
        <end position="370"/>
    </location>
</feature>
<evidence type="ECO:0000256" key="3">
    <source>
        <dbReference type="ARBA" id="ARBA00022989"/>
    </source>
</evidence>
<keyword evidence="3 5" id="KW-1133">Transmembrane helix</keyword>
<evidence type="ECO:0000313" key="8">
    <source>
        <dbReference type="Proteomes" id="UP000307380"/>
    </source>
</evidence>
<accession>A0A4S4FU42</accession>
<dbReference type="SUPFAM" id="SSF103473">
    <property type="entry name" value="MFS general substrate transporter"/>
    <property type="match status" value="1"/>
</dbReference>
<feature type="transmembrane region" description="Helical" evidence="5">
    <location>
        <begin position="12"/>
        <end position="33"/>
    </location>
</feature>
<dbReference type="GO" id="GO:0022857">
    <property type="term" value="F:transmembrane transporter activity"/>
    <property type="evidence" value="ECO:0007669"/>
    <property type="project" value="InterPro"/>
</dbReference>
<dbReference type="Proteomes" id="UP000307380">
    <property type="component" value="Unassembled WGS sequence"/>
</dbReference>
<evidence type="ECO:0000256" key="5">
    <source>
        <dbReference type="SAM" id="Phobius"/>
    </source>
</evidence>
<dbReference type="InterPro" id="IPR053160">
    <property type="entry name" value="MFS_DHA3_Transporter"/>
</dbReference>
<keyword evidence="8" id="KW-1185">Reference proteome</keyword>
<evidence type="ECO:0000256" key="2">
    <source>
        <dbReference type="ARBA" id="ARBA00022692"/>
    </source>
</evidence>
<dbReference type="AlphaFoldDB" id="A0A4S4FU42"/>
<comment type="caution">
    <text evidence="7">The sequence shown here is derived from an EMBL/GenBank/DDBJ whole genome shotgun (WGS) entry which is preliminary data.</text>
</comment>
<evidence type="ECO:0000256" key="4">
    <source>
        <dbReference type="ARBA" id="ARBA00023136"/>
    </source>
</evidence>
<evidence type="ECO:0000256" key="1">
    <source>
        <dbReference type="ARBA" id="ARBA00004651"/>
    </source>
</evidence>
<protein>
    <submittedName>
        <fullName evidence="7">MFS transporter</fullName>
    </submittedName>
</protein>
<keyword evidence="4 5" id="KW-0472">Membrane</keyword>
<feature type="transmembrane region" description="Helical" evidence="5">
    <location>
        <begin position="172"/>
        <end position="190"/>
    </location>
</feature>
<dbReference type="PANTHER" id="PTHR23530:SF1">
    <property type="entry name" value="PERMEASE, MAJOR FACILITATOR SUPERFAMILY-RELATED"/>
    <property type="match status" value="1"/>
</dbReference>